<dbReference type="InterPro" id="IPR013750">
    <property type="entry name" value="GHMP_kinase_C_dom"/>
</dbReference>
<dbReference type="FunFam" id="3.30.230.10:FF:000029">
    <property type="entry name" value="4-diphosphocytidyl-2-C-methyl-D-erythritol kinase"/>
    <property type="match status" value="1"/>
</dbReference>
<keyword evidence="7 9" id="KW-0067">ATP-binding</keyword>
<dbReference type="GO" id="GO:0050515">
    <property type="term" value="F:4-(cytidine 5'-diphospho)-2-C-methyl-D-erythritol kinase activity"/>
    <property type="evidence" value="ECO:0007669"/>
    <property type="project" value="UniProtKB-UniRule"/>
</dbReference>
<dbReference type="GO" id="GO:0005524">
    <property type="term" value="F:ATP binding"/>
    <property type="evidence" value="ECO:0007669"/>
    <property type="project" value="UniProtKB-UniRule"/>
</dbReference>
<reference evidence="12 13" key="1">
    <citation type="journal article" date="2015" name="Int. J. Syst. Evol. Microbiol.">
        <title>Sporolactobacillus shoreae sp. nov. and Sporolactobacillus spathodeae sp. nov., two spore-forming lactic acid bacteria isolated from tree barks in Thailand.</title>
        <authorList>
            <person name="Thamacharoensuk T."/>
            <person name="Kitahara M."/>
            <person name="Ohkuma M."/>
            <person name="Thongchul N."/>
            <person name="Tanasupawat S."/>
        </authorList>
    </citation>
    <scope>NUCLEOTIDE SEQUENCE [LARGE SCALE GENOMIC DNA]</scope>
    <source>
        <strain evidence="12 13">BK92</strain>
    </source>
</reference>
<evidence type="ECO:0000256" key="6">
    <source>
        <dbReference type="ARBA" id="ARBA00022777"/>
    </source>
</evidence>
<evidence type="ECO:0000256" key="7">
    <source>
        <dbReference type="ARBA" id="ARBA00022840"/>
    </source>
</evidence>
<dbReference type="EMBL" id="SRJD01000023">
    <property type="protein sequence ID" value="TGA96521.1"/>
    <property type="molecule type" value="Genomic_DNA"/>
</dbReference>
<dbReference type="SUPFAM" id="SSF54211">
    <property type="entry name" value="Ribosomal protein S5 domain 2-like"/>
    <property type="match status" value="1"/>
</dbReference>
<dbReference type="Gene3D" id="3.30.70.890">
    <property type="entry name" value="GHMP kinase, C-terminal domain"/>
    <property type="match status" value="1"/>
</dbReference>
<dbReference type="InterPro" id="IPR036554">
    <property type="entry name" value="GHMP_kinase_C_sf"/>
</dbReference>
<evidence type="ECO:0000256" key="9">
    <source>
        <dbReference type="HAMAP-Rule" id="MF_00061"/>
    </source>
</evidence>
<dbReference type="Gene3D" id="3.30.230.10">
    <property type="match status" value="1"/>
</dbReference>
<evidence type="ECO:0000259" key="11">
    <source>
        <dbReference type="Pfam" id="PF08544"/>
    </source>
</evidence>
<comment type="catalytic activity">
    <reaction evidence="9">
        <text>4-CDP-2-C-methyl-D-erythritol + ATP = 4-CDP-2-C-methyl-D-erythritol 2-phosphate + ADP + H(+)</text>
        <dbReference type="Rhea" id="RHEA:18437"/>
        <dbReference type="ChEBI" id="CHEBI:15378"/>
        <dbReference type="ChEBI" id="CHEBI:30616"/>
        <dbReference type="ChEBI" id="CHEBI:57823"/>
        <dbReference type="ChEBI" id="CHEBI:57919"/>
        <dbReference type="ChEBI" id="CHEBI:456216"/>
        <dbReference type="EC" id="2.7.1.148"/>
    </reaction>
</comment>
<evidence type="ECO:0000259" key="10">
    <source>
        <dbReference type="Pfam" id="PF00288"/>
    </source>
</evidence>
<evidence type="ECO:0000313" key="13">
    <source>
        <dbReference type="Proteomes" id="UP000298347"/>
    </source>
</evidence>
<keyword evidence="6 9" id="KW-0418">Kinase</keyword>
<dbReference type="PIRSF" id="PIRSF010376">
    <property type="entry name" value="IspE"/>
    <property type="match status" value="1"/>
</dbReference>
<feature type="domain" description="GHMP kinase C-terminal" evidence="11">
    <location>
        <begin position="197"/>
        <end position="273"/>
    </location>
</feature>
<evidence type="ECO:0000256" key="4">
    <source>
        <dbReference type="ARBA" id="ARBA00022679"/>
    </source>
</evidence>
<dbReference type="FunFam" id="3.30.70.890:FF:000006">
    <property type="entry name" value="4-diphosphocytidyl-2-C-methyl-D-erythritol kinase"/>
    <property type="match status" value="1"/>
</dbReference>
<dbReference type="Pfam" id="PF08544">
    <property type="entry name" value="GHMP_kinases_C"/>
    <property type="match status" value="1"/>
</dbReference>
<dbReference type="RefSeq" id="WP_135349639.1">
    <property type="nucleotide sequence ID" value="NZ_SRJD01000023.1"/>
</dbReference>
<keyword evidence="5 9" id="KW-0547">Nucleotide-binding</keyword>
<keyword evidence="9" id="KW-0414">Isoprene biosynthesis</keyword>
<dbReference type="SUPFAM" id="SSF55060">
    <property type="entry name" value="GHMP Kinase, C-terminal domain"/>
    <property type="match status" value="1"/>
</dbReference>
<evidence type="ECO:0000256" key="3">
    <source>
        <dbReference type="ARBA" id="ARBA00017473"/>
    </source>
</evidence>
<sequence>MKVLEKAPAKINLSLDVLGKRSDGYHEVRMVMTTIDLADRVECSELPDNQIILHSSAPYVPEDERNFAYQAAQLIKDKYAIQKGVEITIQKRIPVAAGLAGGSSDAAAAIRALDRLWHLGMTYEEMLETASMIGSDVAFCIKGGTALATGRGEKISMLPELPPCWVVLVKPDISVSTGEIYKAWDHIVATHPDVDAMIHAISDNDFSTICYLLGNTLETVTMEKVAEIARIKEHMRQIGAEGILMSGSGPTVFGLTQYESRMQRLLNGMKGYCSQVYAVRLCRPFTLLSEYE</sequence>
<comment type="caution">
    <text evidence="12">The sequence shown here is derived from an EMBL/GenBank/DDBJ whole genome shotgun (WGS) entry which is preliminary data.</text>
</comment>
<evidence type="ECO:0000256" key="8">
    <source>
        <dbReference type="ARBA" id="ARBA00032554"/>
    </source>
</evidence>
<evidence type="ECO:0000313" key="12">
    <source>
        <dbReference type="EMBL" id="TGA96521.1"/>
    </source>
</evidence>
<dbReference type="GO" id="GO:0019288">
    <property type="term" value="P:isopentenyl diphosphate biosynthetic process, methylerythritol 4-phosphate pathway"/>
    <property type="evidence" value="ECO:0007669"/>
    <property type="project" value="UniProtKB-UniRule"/>
</dbReference>
<comment type="function">
    <text evidence="9">Catalyzes the phosphorylation of the position 2 hydroxy group of 4-diphosphocytidyl-2C-methyl-D-erythritol.</text>
</comment>
<keyword evidence="13" id="KW-1185">Reference proteome</keyword>
<dbReference type="UniPathway" id="UPA00056">
    <property type="reaction ID" value="UER00094"/>
</dbReference>
<gene>
    <name evidence="9" type="primary">ispE</name>
    <name evidence="12" type="ORF">E4665_15150</name>
</gene>
<dbReference type="OrthoDB" id="9809438at2"/>
<dbReference type="AlphaFoldDB" id="A0A4Z0GIE2"/>
<dbReference type="PANTHER" id="PTHR43527:SF2">
    <property type="entry name" value="4-DIPHOSPHOCYTIDYL-2-C-METHYL-D-ERYTHRITOL KINASE, CHLOROPLASTIC"/>
    <property type="match status" value="1"/>
</dbReference>
<dbReference type="NCBIfam" id="TIGR00154">
    <property type="entry name" value="ispE"/>
    <property type="match status" value="1"/>
</dbReference>
<evidence type="ECO:0000256" key="5">
    <source>
        <dbReference type="ARBA" id="ARBA00022741"/>
    </source>
</evidence>
<feature type="active site" evidence="9">
    <location>
        <position position="10"/>
    </location>
</feature>
<feature type="domain" description="GHMP kinase N-terminal" evidence="10">
    <location>
        <begin position="66"/>
        <end position="144"/>
    </location>
</feature>
<comment type="similarity">
    <text evidence="1 9">Belongs to the GHMP kinase family. IspE subfamily.</text>
</comment>
<proteinExistence type="inferred from homology"/>
<dbReference type="Pfam" id="PF00288">
    <property type="entry name" value="GHMP_kinases_N"/>
    <property type="match status" value="1"/>
</dbReference>
<dbReference type="PANTHER" id="PTHR43527">
    <property type="entry name" value="4-DIPHOSPHOCYTIDYL-2-C-METHYL-D-ERYTHRITOL KINASE, CHLOROPLASTIC"/>
    <property type="match status" value="1"/>
</dbReference>
<dbReference type="InterPro" id="IPR004424">
    <property type="entry name" value="IspE"/>
</dbReference>
<accession>A0A4Z0GIE2</accession>
<dbReference type="HAMAP" id="MF_00061">
    <property type="entry name" value="IspE"/>
    <property type="match status" value="1"/>
</dbReference>
<protein>
    <recommendedName>
        <fullName evidence="3 9">4-diphosphocytidyl-2-C-methyl-D-erythritol kinase</fullName>
        <shortName evidence="9">CMK</shortName>
        <ecNumber evidence="2 9">2.7.1.148</ecNumber>
    </recommendedName>
    <alternativeName>
        <fullName evidence="8 9">4-(cytidine-5'-diphospho)-2-C-methyl-D-erythritol kinase</fullName>
    </alternativeName>
</protein>
<feature type="active site" evidence="9">
    <location>
        <position position="136"/>
    </location>
</feature>
<dbReference type="Proteomes" id="UP000298347">
    <property type="component" value="Unassembled WGS sequence"/>
</dbReference>
<dbReference type="InterPro" id="IPR006204">
    <property type="entry name" value="GHMP_kinase_N_dom"/>
</dbReference>
<organism evidence="12 13">
    <name type="scientific">Sporolactobacillus shoreae</name>
    <dbReference type="NCBI Taxonomy" id="1465501"/>
    <lineage>
        <taxon>Bacteria</taxon>
        <taxon>Bacillati</taxon>
        <taxon>Bacillota</taxon>
        <taxon>Bacilli</taxon>
        <taxon>Bacillales</taxon>
        <taxon>Sporolactobacillaceae</taxon>
        <taxon>Sporolactobacillus</taxon>
    </lineage>
</organism>
<dbReference type="InterPro" id="IPR020568">
    <property type="entry name" value="Ribosomal_Su5_D2-typ_SF"/>
</dbReference>
<dbReference type="InterPro" id="IPR014721">
    <property type="entry name" value="Ribsml_uS5_D2-typ_fold_subgr"/>
</dbReference>
<evidence type="ECO:0000256" key="2">
    <source>
        <dbReference type="ARBA" id="ARBA00012052"/>
    </source>
</evidence>
<feature type="binding site" evidence="9">
    <location>
        <begin position="94"/>
        <end position="104"/>
    </location>
    <ligand>
        <name>ATP</name>
        <dbReference type="ChEBI" id="CHEBI:30616"/>
    </ligand>
</feature>
<keyword evidence="4 9" id="KW-0808">Transferase</keyword>
<name>A0A4Z0GIE2_9BACL</name>
<comment type="pathway">
    <text evidence="9">Isoprenoid biosynthesis; isopentenyl diphosphate biosynthesis via DXP pathway; isopentenyl diphosphate from 1-deoxy-D-xylulose 5-phosphate: step 3/6.</text>
</comment>
<evidence type="ECO:0000256" key="1">
    <source>
        <dbReference type="ARBA" id="ARBA00009684"/>
    </source>
</evidence>
<dbReference type="GO" id="GO:0016114">
    <property type="term" value="P:terpenoid biosynthetic process"/>
    <property type="evidence" value="ECO:0007669"/>
    <property type="project" value="UniProtKB-UniRule"/>
</dbReference>
<dbReference type="EC" id="2.7.1.148" evidence="2 9"/>